<reference evidence="7 8" key="1">
    <citation type="journal article" date="2018" name="Elife">
        <title>Discovery and characterization of a prevalent human gut bacterial enzyme sufficient for the inactivation of a family of plant toxins.</title>
        <authorList>
            <person name="Koppel N."/>
            <person name="Bisanz J.E."/>
            <person name="Pandelia M.E."/>
            <person name="Turnbaugh P.J."/>
            <person name="Balskus E.P."/>
        </authorList>
    </citation>
    <scope>NUCLEOTIDE SEQUENCE [LARGE SCALE GENOMIC DNA]</scope>
    <source>
        <strain evidence="7 8">W1 BHI 6</strain>
    </source>
</reference>
<dbReference type="PROSITE" id="PS50043">
    <property type="entry name" value="HTH_LUXR_2"/>
    <property type="match status" value="1"/>
</dbReference>
<keyword evidence="3" id="KW-0804">Transcription</keyword>
<keyword evidence="1" id="KW-0805">Transcription regulation</keyword>
<keyword evidence="2" id="KW-0238">DNA-binding</keyword>
<keyword evidence="5" id="KW-0812">Transmembrane</keyword>
<evidence type="ECO:0000313" key="8">
    <source>
        <dbReference type="Proteomes" id="UP000253970"/>
    </source>
</evidence>
<dbReference type="CDD" id="cd06170">
    <property type="entry name" value="LuxR_C_like"/>
    <property type="match status" value="1"/>
</dbReference>
<proteinExistence type="predicted"/>
<dbReference type="GO" id="GO:0006355">
    <property type="term" value="P:regulation of DNA-templated transcription"/>
    <property type="evidence" value="ECO:0007669"/>
    <property type="project" value="InterPro"/>
</dbReference>
<feature type="transmembrane region" description="Helical" evidence="5">
    <location>
        <begin position="292"/>
        <end position="312"/>
    </location>
</feature>
<keyword evidence="5" id="KW-1133">Transmembrane helix</keyword>
<accession>A0A369M945</accession>
<feature type="transmembrane region" description="Helical" evidence="5">
    <location>
        <begin position="67"/>
        <end position="88"/>
    </location>
</feature>
<dbReference type="Pfam" id="PF00196">
    <property type="entry name" value="GerE"/>
    <property type="match status" value="1"/>
</dbReference>
<dbReference type="AlphaFoldDB" id="A0A369M945"/>
<evidence type="ECO:0000256" key="3">
    <source>
        <dbReference type="ARBA" id="ARBA00023163"/>
    </source>
</evidence>
<feature type="transmembrane region" description="Helical" evidence="5">
    <location>
        <begin position="153"/>
        <end position="171"/>
    </location>
</feature>
<dbReference type="InterPro" id="IPR016032">
    <property type="entry name" value="Sig_transdc_resp-reg_C-effctor"/>
</dbReference>
<gene>
    <name evidence="7" type="ORF">C1875_12225</name>
</gene>
<protein>
    <submittedName>
        <fullName evidence="7">LuxR family transcriptional regulator</fullName>
    </submittedName>
</protein>
<dbReference type="Proteomes" id="UP000253970">
    <property type="component" value="Unassembled WGS sequence"/>
</dbReference>
<feature type="transmembrane region" description="Helical" evidence="5">
    <location>
        <begin position="319"/>
        <end position="340"/>
    </location>
</feature>
<evidence type="ECO:0000313" key="7">
    <source>
        <dbReference type="EMBL" id="RDB68164.1"/>
    </source>
</evidence>
<evidence type="ECO:0000259" key="6">
    <source>
        <dbReference type="PROSITE" id="PS50043"/>
    </source>
</evidence>
<sequence>MAALIVGVACLFSTLLIYSGTVISFLRFEHTLLFVGTFAETTLLAATLFGALFLGLSLAGKRLPSMLLGAGGGMLYLCCALAFAYFSWFGSLGTALLIALAVAAALGDVCLALTWGRICARFKIKRALVAVSLASMLSAGICFLYAVLPLPGVTVLFVLSSIAAVIVPLAFSGTADGTEQTAPERAEGRTTGATLASLADVIVAPGLGLLVFAFAMAVMRTAFNESQNAYLAALALDAAALLAYTTLRKKRFALRGGMHQTFLPLMAMVLLAATSISASVGSGSGLVSFLTYALYALAAILTLATLCAIANAGEFSADLVFSTAVLLFCAASFAGQSFASVLDDDLVHVAVTVTTTLYAFVMVLSSYVRRTRDAHDEQRAAEHAEDEATPASSPDRCAQLADAHNLTAREQEILAYLAEGHSGAYISDVLFISPNTVRTHIHNIYRKLDVSSREDILRLTKG</sequence>
<evidence type="ECO:0000256" key="4">
    <source>
        <dbReference type="SAM" id="MobiDB-lite"/>
    </source>
</evidence>
<evidence type="ECO:0000256" key="1">
    <source>
        <dbReference type="ARBA" id="ARBA00023015"/>
    </source>
</evidence>
<dbReference type="EMBL" id="PPTU01000023">
    <property type="protein sequence ID" value="RDB68164.1"/>
    <property type="molecule type" value="Genomic_DNA"/>
</dbReference>
<organism evidence="7 8">
    <name type="scientific">Eggerthella lenta</name>
    <name type="common">Eubacterium lentum</name>
    <dbReference type="NCBI Taxonomy" id="84112"/>
    <lineage>
        <taxon>Bacteria</taxon>
        <taxon>Bacillati</taxon>
        <taxon>Actinomycetota</taxon>
        <taxon>Coriobacteriia</taxon>
        <taxon>Eggerthellales</taxon>
        <taxon>Eggerthellaceae</taxon>
        <taxon>Eggerthella</taxon>
    </lineage>
</organism>
<dbReference type="SUPFAM" id="SSF46894">
    <property type="entry name" value="C-terminal effector domain of the bipartite response regulators"/>
    <property type="match status" value="1"/>
</dbReference>
<evidence type="ECO:0000256" key="5">
    <source>
        <dbReference type="SAM" id="Phobius"/>
    </source>
</evidence>
<keyword evidence="5" id="KW-0472">Membrane</keyword>
<comment type="caution">
    <text evidence="7">The sequence shown here is derived from an EMBL/GenBank/DDBJ whole genome shotgun (WGS) entry which is preliminary data.</text>
</comment>
<dbReference type="RefSeq" id="WP_114534448.1">
    <property type="nucleotide sequence ID" value="NZ_JAQDVM010000012.1"/>
</dbReference>
<dbReference type="Gene3D" id="1.10.10.10">
    <property type="entry name" value="Winged helix-like DNA-binding domain superfamily/Winged helix DNA-binding domain"/>
    <property type="match status" value="1"/>
</dbReference>
<evidence type="ECO:0000256" key="2">
    <source>
        <dbReference type="ARBA" id="ARBA00023125"/>
    </source>
</evidence>
<feature type="transmembrane region" description="Helical" evidence="5">
    <location>
        <begin position="192"/>
        <end position="217"/>
    </location>
</feature>
<dbReference type="PANTHER" id="PTHR44688">
    <property type="entry name" value="DNA-BINDING TRANSCRIPTIONAL ACTIVATOR DEVR_DOSR"/>
    <property type="match status" value="1"/>
</dbReference>
<name>A0A369M945_EGGLN</name>
<dbReference type="InterPro" id="IPR036388">
    <property type="entry name" value="WH-like_DNA-bd_sf"/>
</dbReference>
<dbReference type="InterPro" id="IPR000792">
    <property type="entry name" value="Tscrpt_reg_LuxR_C"/>
</dbReference>
<feature type="domain" description="HTH luxR-type" evidence="6">
    <location>
        <begin position="399"/>
        <end position="462"/>
    </location>
</feature>
<dbReference type="PANTHER" id="PTHR44688:SF16">
    <property type="entry name" value="DNA-BINDING TRANSCRIPTIONAL ACTIVATOR DEVR_DOSR"/>
    <property type="match status" value="1"/>
</dbReference>
<feature type="region of interest" description="Disordered" evidence="4">
    <location>
        <begin position="375"/>
        <end position="395"/>
    </location>
</feature>
<feature type="transmembrane region" description="Helical" evidence="5">
    <location>
        <begin position="229"/>
        <end position="247"/>
    </location>
</feature>
<dbReference type="GO" id="GO:0003677">
    <property type="term" value="F:DNA binding"/>
    <property type="evidence" value="ECO:0007669"/>
    <property type="project" value="UniProtKB-KW"/>
</dbReference>
<feature type="transmembrane region" description="Helical" evidence="5">
    <location>
        <begin position="259"/>
        <end position="280"/>
    </location>
</feature>
<feature type="transmembrane region" description="Helical" evidence="5">
    <location>
        <begin position="346"/>
        <end position="368"/>
    </location>
</feature>
<feature type="transmembrane region" description="Helical" evidence="5">
    <location>
        <begin position="127"/>
        <end position="147"/>
    </location>
</feature>
<feature type="transmembrane region" description="Helical" evidence="5">
    <location>
        <begin position="43"/>
        <end position="60"/>
    </location>
</feature>
<dbReference type="PRINTS" id="PR00038">
    <property type="entry name" value="HTHLUXR"/>
</dbReference>
<feature type="transmembrane region" description="Helical" evidence="5">
    <location>
        <begin position="94"/>
        <end position="115"/>
    </location>
</feature>
<dbReference type="SMART" id="SM00421">
    <property type="entry name" value="HTH_LUXR"/>
    <property type="match status" value="1"/>
</dbReference>